<protein>
    <submittedName>
        <fullName evidence="4">Uncharacterized protein</fullName>
    </submittedName>
</protein>
<dbReference type="InterPro" id="IPR045153">
    <property type="entry name" value="Est1/Ebs1-like"/>
</dbReference>
<feature type="domain" description="DNA/RNA-binding" evidence="2">
    <location>
        <begin position="202"/>
        <end position="334"/>
    </location>
</feature>
<dbReference type="InterPro" id="IPR019458">
    <property type="entry name" value="Est1-like_N"/>
</dbReference>
<dbReference type="SUPFAM" id="SSF48452">
    <property type="entry name" value="TPR-like"/>
    <property type="match status" value="1"/>
</dbReference>
<dbReference type="InterPro" id="IPR018834">
    <property type="entry name" value="DNA/RNA-bd_Est1-type"/>
</dbReference>
<dbReference type="Proteomes" id="UP001642360">
    <property type="component" value="Unassembled WGS sequence"/>
</dbReference>
<keyword evidence="5" id="KW-1185">Reference proteome</keyword>
<sequence>MSVHASNILEDQKEEQSHLVEVANAEKQLWALINSKGPLHEDVQALYRKVRDGYEDIILNDHETVEFQDVEYSLWKLHYKHIDEFRKRIRQSSADENMRSGTPQDVASMQNIIDNHMEGFKSFLSEAAQYYQNLITELRRCYELPEEPLLYRMDGGSVSVEPAKLLKYRYSCHRFYVCLGDLARYQELCKKLAIQNCDWSLAASYYLEATMIWPDSGNPHNQLALLATYIGDDFLALYHCVRSLAVKEPFPDAWDNLKLLFETNSSSCLHLLSTEAAFDFLKPSERSSSWMKSNTRSGSLSKNKVEAAEYVCSGETDLWPLFVRMISFFFVRSSDASYVPVYHHCNLTAVLICNLI</sequence>
<proteinExistence type="predicted"/>
<dbReference type="InterPro" id="IPR011990">
    <property type="entry name" value="TPR-like_helical_dom_sf"/>
</dbReference>
<dbReference type="Pfam" id="PF10374">
    <property type="entry name" value="EST1"/>
    <property type="match status" value="1"/>
</dbReference>
<dbReference type="Gene3D" id="1.25.40.10">
    <property type="entry name" value="Tetratricopeptide repeat domain"/>
    <property type="match status" value="1"/>
</dbReference>
<dbReference type="FunFam" id="1.25.40.10:FF:000225">
    <property type="entry name" value="Protein SMG7"/>
    <property type="match status" value="1"/>
</dbReference>
<organism evidence="4 5">
    <name type="scientific">Ilex paraguariensis</name>
    <name type="common">yerba mate</name>
    <dbReference type="NCBI Taxonomy" id="185542"/>
    <lineage>
        <taxon>Eukaryota</taxon>
        <taxon>Viridiplantae</taxon>
        <taxon>Streptophyta</taxon>
        <taxon>Embryophyta</taxon>
        <taxon>Tracheophyta</taxon>
        <taxon>Spermatophyta</taxon>
        <taxon>Magnoliopsida</taxon>
        <taxon>eudicotyledons</taxon>
        <taxon>Gunneridae</taxon>
        <taxon>Pentapetalae</taxon>
        <taxon>asterids</taxon>
        <taxon>campanulids</taxon>
        <taxon>Aquifoliales</taxon>
        <taxon>Aquifoliaceae</taxon>
        <taxon>Ilex</taxon>
    </lineage>
</organism>
<dbReference type="PANTHER" id="PTHR15696">
    <property type="entry name" value="SMG-7 SUPPRESSOR WITH MORPHOLOGICAL EFFECT ON GENITALIA PROTEIN 7"/>
    <property type="match status" value="1"/>
</dbReference>
<accession>A0ABC8ULF8</accession>
<reference evidence="4 5" key="1">
    <citation type="submission" date="2024-02" db="EMBL/GenBank/DDBJ databases">
        <authorList>
            <person name="Vignale AGUSTIN F."/>
            <person name="Sosa J E."/>
            <person name="Modenutti C."/>
        </authorList>
    </citation>
    <scope>NUCLEOTIDE SEQUENCE [LARGE SCALE GENOMIC DNA]</scope>
</reference>
<dbReference type="AlphaFoldDB" id="A0ABC8ULF8"/>
<dbReference type="EMBL" id="CAUOFW020008168">
    <property type="protein sequence ID" value="CAK9181823.1"/>
    <property type="molecule type" value="Genomic_DNA"/>
</dbReference>
<dbReference type="Pfam" id="PF10373">
    <property type="entry name" value="EST1_DNA_bind"/>
    <property type="match status" value="1"/>
</dbReference>
<evidence type="ECO:0000313" key="5">
    <source>
        <dbReference type="Proteomes" id="UP001642360"/>
    </source>
</evidence>
<evidence type="ECO:0000256" key="1">
    <source>
        <dbReference type="ARBA" id="ARBA00022737"/>
    </source>
</evidence>
<evidence type="ECO:0000259" key="2">
    <source>
        <dbReference type="Pfam" id="PF10373"/>
    </source>
</evidence>
<gene>
    <name evidence="4" type="ORF">ILEXP_LOCUS51934</name>
</gene>
<comment type="caution">
    <text evidence="4">The sequence shown here is derived from an EMBL/GenBank/DDBJ whole genome shotgun (WGS) entry which is preliminary data.</text>
</comment>
<dbReference type="PANTHER" id="PTHR15696:SF0">
    <property type="entry name" value="TELOMERASE-BINDING PROTEIN EST1A"/>
    <property type="match status" value="1"/>
</dbReference>
<evidence type="ECO:0000313" key="4">
    <source>
        <dbReference type="EMBL" id="CAK9181823.1"/>
    </source>
</evidence>
<keyword evidence="1" id="KW-0677">Repeat</keyword>
<feature type="domain" description="Telomerase activating protein Est1-like N-terminal" evidence="3">
    <location>
        <begin position="70"/>
        <end position="189"/>
    </location>
</feature>
<evidence type="ECO:0000259" key="3">
    <source>
        <dbReference type="Pfam" id="PF10374"/>
    </source>
</evidence>
<name>A0ABC8ULF8_9AQUA</name>